<dbReference type="PANTHER" id="PTHR31032">
    <property type="entry name" value="PGR5-LIKE PROTEIN 1B, CHLOROPLASTIC"/>
    <property type="match status" value="1"/>
</dbReference>
<dbReference type="PaxDb" id="2850-Phatr42543"/>
<proteinExistence type="predicted"/>
<evidence type="ECO:0000256" key="1">
    <source>
        <dbReference type="SAM" id="SignalP"/>
    </source>
</evidence>
<dbReference type="GeneID" id="7196703"/>
<dbReference type="GO" id="GO:0016730">
    <property type="term" value="F:oxidoreductase activity, acting on iron-sulfur proteins as donors"/>
    <property type="evidence" value="ECO:0007669"/>
    <property type="project" value="InterPro"/>
</dbReference>
<dbReference type="Proteomes" id="UP000000759">
    <property type="component" value="Chromosome 1"/>
</dbReference>
<feature type="chain" id="PRO_5002855242" evidence="1">
    <location>
        <begin position="20"/>
        <end position="326"/>
    </location>
</feature>
<keyword evidence="1" id="KW-0732">Signal</keyword>
<protein>
    <submittedName>
        <fullName evidence="2">Uncharacterized protein</fullName>
    </submittedName>
</protein>
<dbReference type="GO" id="GO:0009535">
    <property type="term" value="C:chloroplast thylakoid membrane"/>
    <property type="evidence" value="ECO:0007669"/>
    <property type="project" value="InterPro"/>
</dbReference>
<dbReference type="OrthoDB" id="38589at2759"/>
<gene>
    <name evidence="2" type="ORF">PHATRDRAFT_42543</name>
</gene>
<dbReference type="GO" id="GO:0009773">
    <property type="term" value="P:photosynthetic electron transport in photosystem I"/>
    <property type="evidence" value="ECO:0007669"/>
    <property type="project" value="InterPro"/>
</dbReference>
<dbReference type="HOGENOM" id="CLU_851240_0_0_1"/>
<evidence type="ECO:0000313" key="3">
    <source>
        <dbReference type="Proteomes" id="UP000000759"/>
    </source>
</evidence>
<dbReference type="AlphaFoldDB" id="B7FRN6"/>
<sequence length="326" mass="36603">MRVNSVVFGLLVFSAVSDAFTGPMRKASVAPPKISITRVFMSEEKEKEDLTLVPSARKQIAFDEAKGRFFETDISDADCIPDEEFCITDNDSGSMIRLTIEEKERIFLDALQSYYNSGRKMLSDDEFDLLKEDLTWNGSPMVVMNRKEAAYLNAMQAYLKGDPIMSDSEFDSLKQDLKDEGSKFAVQTEPKCYIDTGICKVTLQEDKFRSNLLYLPATVIGVVAWIGFGFEVLEPFIRINPVVLTLMGTPLIYLGARTLTEEFIFENKFLAYGPCPSCQAENRVYFGNILGVEGFTDVANAKCPNCKTTFTVQRNTLRASTLPKEN</sequence>
<accession>B7FRN6</accession>
<dbReference type="EMBL" id="CM000605">
    <property type="protein sequence ID" value="EEC51542.1"/>
    <property type="molecule type" value="Genomic_DNA"/>
</dbReference>
<dbReference type="RefSeq" id="XP_002177079.1">
    <property type="nucleotide sequence ID" value="XM_002177043.1"/>
</dbReference>
<feature type="signal peptide" evidence="1">
    <location>
        <begin position="1"/>
        <end position="19"/>
    </location>
</feature>
<reference evidence="3" key="2">
    <citation type="submission" date="2008-08" db="EMBL/GenBank/DDBJ databases">
        <authorList>
            <consortium name="Diatom Consortium"/>
            <person name="Grigoriev I."/>
            <person name="Grimwood J."/>
            <person name="Kuo A."/>
            <person name="Otillar R.P."/>
            <person name="Salamov A."/>
            <person name="Detter J.C."/>
            <person name="Lindquist E."/>
            <person name="Shapiro H."/>
            <person name="Lucas S."/>
            <person name="Glavina del Rio T."/>
            <person name="Pitluck S."/>
            <person name="Rokhsar D."/>
            <person name="Bowler C."/>
        </authorList>
    </citation>
    <scope>GENOME REANNOTATION</scope>
    <source>
        <strain evidence="3">CCAP 1055/1</strain>
    </source>
</reference>
<organism evidence="2 3">
    <name type="scientific">Phaeodactylum tricornutum (strain CCAP 1055/1)</name>
    <dbReference type="NCBI Taxonomy" id="556484"/>
    <lineage>
        <taxon>Eukaryota</taxon>
        <taxon>Sar</taxon>
        <taxon>Stramenopiles</taxon>
        <taxon>Ochrophyta</taxon>
        <taxon>Bacillariophyta</taxon>
        <taxon>Bacillariophyceae</taxon>
        <taxon>Bacillariophycidae</taxon>
        <taxon>Naviculales</taxon>
        <taxon>Phaeodactylaceae</taxon>
        <taxon>Phaeodactylum</taxon>
    </lineage>
</organism>
<dbReference type="KEGG" id="pti:PHATRDRAFT_42543"/>
<reference evidence="2 3" key="1">
    <citation type="journal article" date="2008" name="Nature">
        <title>The Phaeodactylum genome reveals the evolutionary history of diatom genomes.</title>
        <authorList>
            <person name="Bowler C."/>
            <person name="Allen A.E."/>
            <person name="Badger J.H."/>
            <person name="Grimwood J."/>
            <person name="Jabbari K."/>
            <person name="Kuo A."/>
            <person name="Maheswari U."/>
            <person name="Martens C."/>
            <person name="Maumus F."/>
            <person name="Otillar R.P."/>
            <person name="Rayko E."/>
            <person name="Salamov A."/>
            <person name="Vandepoele K."/>
            <person name="Beszteri B."/>
            <person name="Gruber A."/>
            <person name="Heijde M."/>
            <person name="Katinka M."/>
            <person name="Mock T."/>
            <person name="Valentin K."/>
            <person name="Verret F."/>
            <person name="Berges J.A."/>
            <person name="Brownlee C."/>
            <person name="Cadoret J.P."/>
            <person name="Chiovitti A."/>
            <person name="Choi C.J."/>
            <person name="Coesel S."/>
            <person name="De Martino A."/>
            <person name="Detter J.C."/>
            <person name="Durkin C."/>
            <person name="Falciatore A."/>
            <person name="Fournet J."/>
            <person name="Haruta M."/>
            <person name="Huysman M.J."/>
            <person name="Jenkins B.D."/>
            <person name="Jiroutova K."/>
            <person name="Jorgensen R.E."/>
            <person name="Joubert Y."/>
            <person name="Kaplan A."/>
            <person name="Kroger N."/>
            <person name="Kroth P.G."/>
            <person name="La Roche J."/>
            <person name="Lindquist E."/>
            <person name="Lommer M."/>
            <person name="Martin-Jezequel V."/>
            <person name="Lopez P.J."/>
            <person name="Lucas S."/>
            <person name="Mangogna M."/>
            <person name="McGinnis K."/>
            <person name="Medlin L.K."/>
            <person name="Montsant A."/>
            <person name="Oudot-Le Secq M.P."/>
            <person name="Napoli C."/>
            <person name="Obornik M."/>
            <person name="Parker M.S."/>
            <person name="Petit J.L."/>
            <person name="Porcel B.M."/>
            <person name="Poulsen N."/>
            <person name="Robison M."/>
            <person name="Rychlewski L."/>
            <person name="Rynearson T.A."/>
            <person name="Schmutz J."/>
            <person name="Shapiro H."/>
            <person name="Siaut M."/>
            <person name="Stanley M."/>
            <person name="Sussman M.R."/>
            <person name="Taylor A.R."/>
            <person name="Vardi A."/>
            <person name="von Dassow P."/>
            <person name="Vyverman W."/>
            <person name="Willis A."/>
            <person name="Wyrwicz L.S."/>
            <person name="Rokhsar D.S."/>
            <person name="Weissenbach J."/>
            <person name="Armbrust E.V."/>
            <person name="Green B.R."/>
            <person name="Van de Peer Y."/>
            <person name="Grigoriev I.V."/>
        </authorList>
    </citation>
    <scope>NUCLEOTIDE SEQUENCE [LARGE SCALE GENOMIC DNA]</scope>
    <source>
        <strain evidence="2 3">CCAP 1055/1</strain>
    </source>
</reference>
<dbReference type="PANTHER" id="PTHR31032:SF1">
    <property type="entry name" value="PGR5-LIKE PROTEIN 1B, CHLOROPLASTIC"/>
    <property type="match status" value="1"/>
</dbReference>
<evidence type="ECO:0000313" key="2">
    <source>
        <dbReference type="EMBL" id="EEC51542.1"/>
    </source>
</evidence>
<name>B7FRN6_PHATC</name>
<dbReference type="STRING" id="556484.B7FRN6"/>
<dbReference type="OMA" id="TWFIVLP"/>
<keyword evidence="3" id="KW-1185">Reference proteome</keyword>
<dbReference type="InParanoid" id="B7FRN6"/>
<dbReference type="InterPro" id="IPR039987">
    <property type="entry name" value="PGRL1"/>
</dbReference>
<dbReference type="eggNOG" id="ENOG502QRSK">
    <property type="taxonomic scope" value="Eukaryota"/>
</dbReference>